<evidence type="ECO:0008006" key="5">
    <source>
        <dbReference type="Google" id="ProtNLM"/>
    </source>
</evidence>
<accession>A0A809RQV7</accession>
<organism evidence="3 4">
    <name type="scientific">Candidatus Desulfobacillus denitrificans</name>
    <dbReference type="NCBI Taxonomy" id="2608985"/>
    <lineage>
        <taxon>Bacteria</taxon>
        <taxon>Pseudomonadati</taxon>
        <taxon>Pseudomonadota</taxon>
        <taxon>Betaproteobacteria</taxon>
        <taxon>Candidatus Desulfobacillus</taxon>
    </lineage>
</organism>
<evidence type="ECO:0000259" key="2">
    <source>
        <dbReference type="Pfam" id="PF13938"/>
    </source>
</evidence>
<dbReference type="KEGG" id="ddz:DSYM_27310"/>
<reference evidence="3" key="1">
    <citation type="journal article" name="DNA Res.">
        <title>The physiological potential of anammox bacteria as revealed by their core genome structure.</title>
        <authorList>
            <person name="Okubo T."/>
            <person name="Toyoda A."/>
            <person name="Fukuhara K."/>
            <person name="Uchiyama I."/>
            <person name="Harigaya Y."/>
            <person name="Kuroiwa M."/>
            <person name="Suzuki T."/>
            <person name="Murakami Y."/>
            <person name="Suwa Y."/>
            <person name="Takami H."/>
        </authorList>
    </citation>
    <scope>NUCLEOTIDE SEQUENCE</scope>
    <source>
        <strain evidence="3">317325-3</strain>
    </source>
</reference>
<dbReference type="Gene3D" id="3.40.50.11590">
    <property type="match status" value="1"/>
</dbReference>
<proteinExistence type="predicted"/>
<dbReference type="AlphaFoldDB" id="A0A809RQV7"/>
<evidence type="ECO:0000313" key="3">
    <source>
        <dbReference type="EMBL" id="BBO22032.1"/>
    </source>
</evidence>
<dbReference type="SUPFAM" id="SSF159713">
    <property type="entry name" value="Dhaf3308-like"/>
    <property type="match status" value="1"/>
</dbReference>
<dbReference type="InterPro" id="IPR007161">
    <property type="entry name" value="DUF364"/>
</dbReference>
<feature type="domain" description="Putative heavy-metal chelation" evidence="1">
    <location>
        <begin position="124"/>
        <end position="260"/>
    </location>
</feature>
<name>A0A809RQV7_9PROT</name>
<protein>
    <recommendedName>
        <fullName evidence="5">Heavy-metal chelation domain-containing protein</fullName>
    </recommendedName>
</protein>
<dbReference type="InterPro" id="IPR025251">
    <property type="entry name" value="DUF4213"/>
</dbReference>
<evidence type="ECO:0000313" key="4">
    <source>
        <dbReference type="Proteomes" id="UP000662914"/>
    </source>
</evidence>
<sequence>MSVPPIRRWLVEAAQRIEAALGPARVARIVLPPRVDPSGKEGEFCAVQLDCGSVGLAFTLLDGTLAALHGRKDRAGCAALDLVRGYAEGDAAARTLGLATINALTRRLCDRAGFVPDDSADSFGSLALQPGDRLGMIGHFTPLIGQAQALGIPVTVLELKAELVREEPGLVVTLDPARLAGCNKIMSTSTLLLNDTFEVVSAAWRGAAAVAIVGPSAGCPPDPLFASGVSAVGTARVVDAEAFLARVAAGEKWGGTSRKVTLVPRHYPGLDALLARLG</sequence>
<dbReference type="Pfam" id="PF04016">
    <property type="entry name" value="DUF364"/>
    <property type="match status" value="1"/>
</dbReference>
<dbReference type="EMBL" id="AP021857">
    <property type="protein sequence ID" value="BBO22032.1"/>
    <property type="molecule type" value="Genomic_DNA"/>
</dbReference>
<feature type="domain" description="DUF4213" evidence="2">
    <location>
        <begin position="44"/>
        <end position="104"/>
    </location>
</feature>
<dbReference type="Proteomes" id="UP000662914">
    <property type="component" value="Chromosome"/>
</dbReference>
<evidence type="ECO:0000259" key="1">
    <source>
        <dbReference type="Pfam" id="PF04016"/>
    </source>
</evidence>
<dbReference type="Pfam" id="PF13938">
    <property type="entry name" value="DUF4213"/>
    <property type="match status" value="1"/>
</dbReference>
<gene>
    <name evidence="3" type="ORF">DSYM_27310</name>
</gene>